<feature type="signal peptide" evidence="1">
    <location>
        <begin position="1"/>
        <end position="20"/>
    </location>
</feature>
<sequence length="160" mass="17288">MYQRLLLALCLFAYPAICAAQEPAYSDDRSDGAALVRSLYNAIARKEYARAYSYFSDKSALADYRTFAEGYADTVTVEVKTGTVTPEGAAGSLYMPVPVAVRSVDKAGKEHFFAGCYVTRMADAAIQEPPFTPLLIDSAELEETDGPLDTAVPAKCHPPS</sequence>
<name>A0ABU0BJA1_9HYPH</name>
<gene>
    <name evidence="2" type="ORF">QO002_000466</name>
</gene>
<accession>A0ABU0BJA1</accession>
<reference evidence="2 3" key="1">
    <citation type="submission" date="2023-07" db="EMBL/GenBank/DDBJ databases">
        <title>Genomic Encyclopedia of Type Strains, Phase IV (KMG-IV): sequencing the most valuable type-strain genomes for metagenomic binning, comparative biology and taxonomic classification.</title>
        <authorList>
            <person name="Goeker M."/>
        </authorList>
    </citation>
    <scope>NUCLEOTIDE SEQUENCE [LARGE SCALE GENOMIC DNA]</scope>
    <source>
        <strain evidence="2 3">DSM 1112</strain>
    </source>
</reference>
<evidence type="ECO:0000313" key="3">
    <source>
        <dbReference type="Proteomes" id="UP001230207"/>
    </source>
</evidence>
<evidence type="ECO:0000256" key="1">
    <source>
        <dbReference type="SAM" id="SignalP"/>
    </source>
</evidence>
<dbReference type="EMBL" id="JAUSVF010000001">
    <property type="protein sequence ID" value="MDQ0318328.1"/>
    <property type="molecule type" value="Genomic_DNA"/>
</dbReference>
<evidence type="ECO:0000313" key="2">
    <source>
        <dbReference type="EMBL" id="MDQ0318328.1"/>
    </source>
</evidence>
<keyword evidence="1" id="KW-0732">Signal</keyword>
<organism evidence="2 3">
    <name type="scientific">Pararhizobium capsulatum DSM 1112</name>
    <dbReference type="NCBI Taxonomy" id="1121113"/>
    <lineage>
        <taxon>Bacteria</taxon>
        <taxon>Pseudomonadati</taxon>
        <taxon>Pseudomonadota</taxon>
        <taxon>Alphaproteobacteria</taxon>
        <taxon>Hyphomicrobiales</taxon>
        <taxon>Rhizobiaceae</taxon>
        <taxon>Rhizobium/Agrobacterium group</taxon>
        <taxon>Pararhizobium</taxon>
    </lineage>
</organism>
<proteinExistence type="predicted"/>
<protein>
    <submittedName>
        <fullName evidence="2">Uncharacterized protein</fullName>
    </submittedName>
</protein>
<dbReference type="Proteomes" id="UP001230207">
    <property type="component" value="Unassembled WGS sequence"/>
</dbReference>
<dbReference type="RefSeq" id="WP_307226290.1">
    <property type="nucleotide sequence ID" value="NZ_JAUSVF010000001.1"/>
</dbReference>
<comment type="caution">
    <text evidence="2">The sequence shown here is derived from an EMBL/GenBank/DDBJ whole genome shotgun (WGS) entry which is preliminary data.</text>
</comment>
<feature type="chain" id="PRO_5046903553" evidence="1">
    <location>
        <begin position="21"/>
        <end position="160"/>
    </location>
</feature>
<keyword evidence="3" id="KW-1185">Reference proteome</keyword>